<proteinExistence type="predicted"/>
<evidence type="ECO:0000313" key="3">
    <source>
        <dbReference type="Proteomes" id="UP001152320"/>
    </source>
</evidence>
<accession>A0A9Q1CQP6</accession>
<evidence type="ECO:0000313" key="2">
    <source>
        <dbReference type="EMBL" id="KAJ8049623.1"/>
    </source>
</evidence>
<sequence length="124" mass="13418">MEEFNTFVDIDEEEDCDYLLEAKHILVQTSQYTAVGLPSSPSLPDTSIILDSSIEEDHAFVTSSASSSQSSLGEVGEGTNKKSESGGTTSKNIHDTDIDEEFELIFGDVNNKLISTGIVRGILQ</sequence>
<gene>
    <name evidence="2" type="ORF">HOLleu_02450</name>
</gene>
<organism evidence="2 3">
    <name type="scientific">Holothuria leucospilota</name>
    <name type="common">Black long sea cucumber</name>
    <name type="synonym">Mertensiothuria leucospilota</name>
    <dbReference type="NCBI Taxonomy" id="206669"/>
    <lineage>
        <taxon>Eukaryota</taxon>
        <taxon>Metazoa</taxon>
        <taxon>Echinodermata</taxon>
        <taxon>Eleutherozoa</taxon>
        <taxon>Echinozoa</taxon>
        <taxon>Holothuroidea</taxon>
        <taxon>Aspidochirotacea</taxon>
        <taxon>Aspidochirotida</taxon>
        <taxon>Holothuriidae</taxon>
        <taxon>Holothuria</taxon>
    </lineage>
</organism>
<name>A0A9Q1CQP6_HOLLE</name>
<reference evidence="2" key="1">
    <citation type="submission" date="2021-10" db="EMBL/GenBank/DDBJ databases">
        <title>Tropical sea cucumber genome reveals ecological adaptation and Cuvierian tubules defense mechanism.</title>
        <authorList>
            <person name="Chen T."/>
        </authorList>
    </citation>
    <scope>NUCLEOTIDE SEQUENCE</scope>
    <source>
        <strain evidence="2">Nanhai2018</strain>
        <tissue evidence="2">Muscle</tissue>
    </source>
</reference>
<comment type="caution">
    <text evidence="2">The sequence shown here is derived from an EMBL/GenBank/DDBJ whole genome shotgun (WGS) entry which is preliminary data.</text>
</comment>
<dbReference type="AlphaFoldDB" id="A0A9Q1CQP6"/>
<protein>
    <submittedName>
        <fullName evidence="2">Uncharacterized protein</fullName>
    </submittedName>
</protein>
<feature type="region of interest" description="Disordered" evidence="1">
    <location>
        <begin position="60"/>
        <end position="94"/>
    </location>
</feature>
<evidence type="ECO:0000256" key="1">
    <source>
        <dbReference type="SAM" id="MobiDB-lite"/>
    </source>
</evidence>
<keyword evidence="3" id="KW-1185">Reference proteome</keyword>
<dbReference type="EMBL" id="JAIZAY010000001">
    <property type="protein sequence ID" value="KAJ8049623.1"/>
    <property type="molecule type" value="Genomic_DNA"/>
</dbReference>
<dbReference type="Proteomes" id="UP001152320">
    <property type="component" value="Chromosome 1"/>
</dbReference>